<evidence type="ECO:0000313" key="1">
    <source>
        <dbReference type="EMBL" id="CAA9560042.1"/>
    </source>
</evidence>
<dbReference type="AlphaFoldDB" id="A0A6J4UU99"/>
<protein>
    <submittedName>
        <fullName evidence="1">Uncharacterized protein</fullName>
    </submittedName>
</protein>
<name>A0A6J4UU99_9BACT</name>
<gene>
    <name evidence="1" type="ORF">AVDCRST_MAG73-3567</name>
</gene>
<dbReference type="EMBL" id="CADCWE010000238">
    <property type="protein sequence ID" value="CAA9560042.1"/>
    <property type="molecule type" value="Genomic_DNA"/>
</dbReference>
<accession>A0A6J4UU99</accession>
<organism evidence="1">
    <name type="scientific">uncultured Thermomicrobiales bacterium</name>
    <dbReference type="NCBI Taxonomy" id="1645740"/>
    <lineage>
        <taxon>Bacteria</taxon>
        <taxon>Pseudomonadati</taxon>
        <taxon>Thermomicrobiota</taxon>
        <taxon>Thermomicrobia</taxon>
        <taxon>Thermomicrobiales</taxon>
        <taxon>environmental samples</taxon>
    </lineage>
</organism>
<sequence>MAAGGFADDLDPSVPIRNPSLAAAEQRVVVDDHQPSLEHRGTLLRHGSAWSVRPVPRTRANAAKTTFILYLIRRMQGRKRRDGDPGWHQLMVL</sequence>
<proteinExistence type="predicted"/>
<reference evidence="1" key="1">
    <citation type="submission" date="2020-02" db="EMBL/GenBank/DDBJ databases">
        <authorList>
            <person name="Meier V. D."/>
        </authorList>
    </citation>
    <scope>NUCLEOTIDE SEQUENCE</scope>
    <source>
        <strain evidence="1">AVDCRST_MAG73</strain>
    </source>
</reference>